<accession>A0A164X2R5</accession>
<keyword evidence="3" id="KW-1185">Reference proteome</keyword>
<name>A0A164X2R5_9CRUS</name>
<evidence type="ECO:0000313" key="2">
    <source>
        <dbReference type="EMBL" id="KZS13814.1"/>
    </source>
</evidence>
<feature type="transmembrane region" description="Helical" evidence="1">
    <location>
        <begin position="90"/>
        <end position="109"/>
    </location>
</feature>
<proteinExistence type="predicted"/>
<evidence type="ECO:0000256" key="1">
    <source>
        <dbReference type="SAM" id="Phobius"/>
    </source>
</evidence>
<keyword evidence="1" id="KW-1133">Transmembrane helix</keyword>
<sequence length="117" mass="13485">MFIPLTHPSFAPPSLLSVLYNCINFETATTVFQIRNCPLDVSAPWPAYFSFAFIVVEKFVCNRTPRLPTECKRGQQKCVSLVFYFVRSKLFDYSLVLVLSFLDFSIAFFSKNLYADK</sequence>
<keyword evidence="1" id="KW-0472">Membrane</keyword>
<keyword evidence="1" id="KW-0812">Transmembrane</keyword>
<reference evidence="2 3" key="1">
    <citation type="submission" date="2016-03" db="EMBL/GenBank/DDBJ databases">
        <title>EvidentialGene: Evidence-directed Construction of Genes on Genomes.</title>
        <authorList>
            <person name="Gilbert D.G."/>
            <person name="Choi J.-H."/>
            <person name="Mockaitis K."/>
            <person name="Colbourne J."/>
            <person name="Pfrender M."/>
        </authorList>
    </citation>
    <scope>NUCLEOTIDE SEQUENCE [LARGE SCALE GENOMIC DNA]</scope>
    <source>
        <strain evidence="2 3">Xinb3</strain>
        <tissue evidence="2">Complete organism</tissue>
    </source>
</reference>
<dbReference type="EMBL" id="LRGB01001031">
    <property type="protein sequence ID" value="KZS13814.1"/>
    <property type="molecule type" value="Genomic_DNA"/>
</dbReference>
<dbReference type="Proteomes" id="UP000076858">
    <property type="component" value="Unassembled WGS sequence"/>
</dbReference>
<protein>
    <submittedName>
        <fullName evidence="2">Uncharacterized protein</fullName>
    </submittedName>
</protein>
<comment type="caution">
    <text evidence="2">The sequence shown here is derived from an EMBL/GenBank/DDBJ whole genome shotgun (WGS) entry which is preliminary data.</text>
</comment>
<dbReference type="AlphaFoldDB" id="A0A164X2R5"/>
<gene>
    <name evidence="2" type="ORF">APZ42_020974</name>
</gene>
<evidence type="ECO:0000313" key="3">
    <source>
        <dbReference type="Proteomes" id="UP000076858"/>
    </source>
</evidence>
<organism evidence="2 3">
    <name type="scientific">Daphnia magna</name>
    <dbReference type="NCBI Taxonomy" id="35525"/>
    <lineage>
        <taxon>Eukaryota</taxon>
        <taxon>Metazoa</taxon>
        <taxon>Ecdysozoa</taxon>
        <taxon>Arthropoda</taxon>
        <taxon>Crustacea</taxon>
        <taxon>Branchiopoda</taxon>
        <taxon>Diplostraca</taxon>
        <taxon>Cladocera</taxon>
        <taxon>Anomopoda</taxon>
        <taxon>Daphniidae</taxon>
        <taxon>Daphnia</taxon>
    </lineage>
</organism>